<keyword evidence="7" id="KW-1185">Reference proteome</keyword>
<dbReference type="InterPro" id="IPR051277">
    <property type="entry name" value="SEZ6_CSMD_C4BPB_Regulators"/>
</dbReference>
<feature type="disulfide bond" evidence="4">
    <location>
        <begin position="120"/>
        <end position="147"/>
    </location>
</feature>
<organism evidence="6 7">
    <name type="scientific">Dreissena polymorpha</name>
    <name type="common">Zebra mussel</name>
    <name type="synonym">Mytilus polymorpha</name>
    <dbReference type="NCBI Taxonomy" id="45954"/>
    <lineage>
        <taxon>Eukaryota</taxon>
        <taxon>Metazoa</taxon>
        <taxon>Spiralia</taxon>
        <taxon>Lophotrochozoa</taxon>
        <taxon>Mollusca</taxon>
        <taxon>Bivalvia</taxon>
        <taxon>Autobranchia</taxon>
        <taxon>Heteroconchia</taxon>
        <taxon>Euheterodonta</taxon>
        <taxon>Imparidentia</taxon>
        <taxon>Neoheterodontei</taxon>
        <taxon>Myida</taxon>
        <taxon>Dreissenoidea</taxon>
        <taxon>Dreissenidae</taxon>
        <taxon>Dreissena</taxon>
    </lineage>
</organism>
<accession>A0A9D4KB17</accession>
<dbReference type="Gene3D" id="2.10.70.10">
    <property type="entry name" value="Complement Module, domain 1"/>
    <property type="match status" value="4"/>
</dbReference>
<evidence type="ECO:0000256" key="4">
    <source>
        <dbReference type="PROSITE-ProRule" id="PRU00302"/>
    </source>
</evidence>
<dbReference type="AlphaFoldDB" id="A0A9D4KB17"/>
<dbReference type="PANTHER" id="PTHR45656:SF4">
    <property type="entry name" value="PROTEIN CBR-CLEC-78"/>
    <property type="match status" value="1"/>
</dbReference>
<keyword evidence="3 4" id="KW-1015">Disulfide bond</keyword>
<feature type="disulfide bond" evidence="4">
    <location>
        <begin position="5"/>
        <end position="32"/>
    </location>
</feature>
<dbReference type="PROSITE" id="PS50923">
    <property type="entry name" value="SUSHI"/>
    <property type="match status" value="3"/>
</dbReference>
<dbReference type="InterPro" id="IPR000436">
    <property type="entry name" value="Sushi_SCR_CCP_dom"/>
</dbReference>
<dbReference type="Proteomes" id="UP000828390">
    <property type="component" value="Unassembled WGS sequence"/>
</dbReference>
<feature type="domain" description="Sushi" evidence="5">
    <location>
        <begin position="35"/>
        <end position="91"/>
    </location>
</feature>
<sequence length="223" mass="24080">MSFLCYKGFLLVGRQEVRCTEHGNWSSVLPFCKQADCGKPVAVANSVNETNVTTYGSFVRYSCNAGYRLVGEPVSFCFLNEKWSPTPICTIRDCGPLEVPDSGSATVSATTFGSSEIYWCNKGYNLVGNQLRTCLQNGTWSGDKPSCIPKDCGRLFDPANGKVFFNDTTFGAKAVFSCQEGYVMSGTDLVTCMANGSFQDCSIADCGNLTAPDHGTLNMNSTV</sequence>
<comment type="caution">
    <text evidence="4">Lacks conserved residue(s) required for the propagation of feature annotation.</text>
</comment>
<evidence type="ECO:0000256" key="2">
    <source>
        <dbReference type="ARBA" id="ARBA00022737"/>
    </source>
</evidence>
<dbReference type="EMBL" id="JAIWYP010000004">
    <property type="protein sequence ID" value="KAH3836214.1"/>
    <property type="molecule type" value="Genomic_DNA"/>
</dbReference>
<gene>
    <name evidence="6" type="ORF">DPMN_109584</name>
</gene>
<proteinExistence type="predicted"/>
<dbReference type="PANTHER" id="PTHR45656">
    <property type="entry name" value="PROTEIN CBR-CLEC-78"/>
    <property type="match status" value="1"/>
</dbReference>
<keyword evidence="1" id="KW-0732">Signal</keyword>
<keyword evidence="2" id="KW-0677">Repeat</keyword>
<feature type="domain" description="Sushi" evidence="5">
    <location>
        <begin position="1"/>
        <end position="34"/>
    </location>
</feature>
<comment type="caution">
    <text evidence="6">The sequence shown here is derived from an EMBL/GenBank/DDBJ whole genome shotgun (WGS) entry which is preliminary data.</text>
</comment>
<dbReference type="SMART" id="SM00032">
    <property type="entry name" value="CCP"/>
    <property type="match status" value="3"/>
</dbReference>
<feature type="domain" description="Sushi" evidence="5">
    <location>
        <begin position="92"/>
        <end position="149"/>
    </location>
</feature>
<keyword evidence="4" id="KW-0768">Sushi</keyword>
<evidence type="ECO:0000259" key="5">
    <source>
        <dbReference type="PROSITE" id="PS50923"/>
    </source>
</evidence>
<evidence type="ECO:0000313" key="7">
    <source>
        <dbReference type="Proteomes" id="UP000828390"/>
    </source>
</evidence>
<reference evidence="6" key="1">
    <citation type="journal article" date="2019" name="bioRxiv">
        <title>The Genome of the Zebra Mussel, Dreissena polymorpha: A Resource for Invasive Species Research.</title>
        <authorList>
            <person name="McCartney M.A."/>
            <person name="Auch B."/>
            <person name="Kono T."/>
            <person name="Mallez S."/>
            <person name="Zhang Y."/>
            <person name="Obille A."/>
            <person name="Becker A."/>
            <person name="Abrahante J.E."/>
            <person name="Garbe J."/>
            <person name="Badalamenti J.P."/>
            <person name="Herman A."/>
            <person name="Mangelson H."/>
            <person name="Liachko I."/>
            <person name="Sullivan S."/>
            <person name="Sone E.D."/>
            <person name="Koren S."/>
            <person name="Silverstein K.A.T."/>
            <person name="Beckman K.B."/>
            <person name="Gohl D.M."/>
        </authorList>
    </citation>
    <scope>NUCLEOTIDE SEQUENCE</scope>
    <source>
        <strain evidence="6">Duluth1</strain>
        <tissue evidence="6">Whole animal</tissue>
    </source>
</reference>
<dbReference type="InterPro" id="IPR035976">
    <property type="entry name" value="Sushi/SCR/CCP_sf"/>
</dbReference>
<protein>
    <recommendedName>
        <fullName evidence="5">Sushi domain-containing protein</fullName>
    </recommendedName>
</protein>
<evidence type="ECO:0000256" key="1">
    <source>
        <dbReference type="ARBA" id="ARBA00022729"/>
    </source>
</evidence>
<name>A0A9D4KB17_DREPO</name>
<evidence type="ECO:0000256" key="3">
    <source>
        <dbReference type="ARBA" id="ARBA00023157"/>
    </source>
</evidence>
<dbReference type="CDD" id="cd00033">
    <property type="entry name" value="CCP"/>
    <property type="match status" value="4"/>
</dbReference>
<evidence type="ECO:0000313" key="6">
    <source>
        <dbReference type="EMBL" id="KAH3836214.1"/>
    </source>
</evidence>
<dbReference type="Pfam" id="PF00084">
    <property type="entry name" value="Sushi"/>
    <property type="match status" value="4"/>
</dbReference>
<dbReference type="SUPFAM" id="SSF57535">
    <property type="entry name" value="Complement control module/SCR domain"/>
    <property type="match status" value="4"/>
</dbReference>
<reference evidence="6" key="2">
    <citation type="submission" date="2020-11" db="EMBL/GenBank/DDBJ databases">
        <authorList>
            <person name="McCartney M.A."/>
            <person name="Auch B."/>
            <person name="Kono T."/>
            <person name="Mallez S."/>
            <person name="Becker A."/>
            <person name="Gohl D.M."/>
            <person name="Silverstein K.A.T."/>
            <person name="Koren S."/>
            <person name="Bechman K.B."/>
            <person name="Herman A."/>
            <person name="Abrahante J.E."/>
            <person name="Garbe J."/>
        </authorList>
    </citation>
    <scope>NUCLEOTIDE SEQUENCE</scope>
    <source>
        <strain evidence="6">Duluth1</strain>
        <tissue evidence="6">Whole animal</tissue>
    </source>
</reference>